<sequence length="132" mass="14378">MQPTSSYSVTGHGCLPLGLVYWPPGMLELQSISVAVVRVHLGGGLAGDLRIVLLAANLKFLLASKAALESHMKNEQMDFLLVVHVDPSVYMDRWSGGSFLLSARKVADGTFRRGLRIVAMELWGPCVAYHLV</sequence>
<evidence type="ECO:0000313" key="2">
    <source>
        <dbReference type="Proteomes" id="UP001234178"/>
    </source>
</evidence>
<reference evidence="1 2" key="1">
    <citation type="journal article" date="2023" name="Nucleic Acids Res.">
        <title>The hologenome of Daphnia magna reveals possible DNA methylation and microbiome-mediated evolution of the host genome.</title>
        <authorList>
            <person name="Chaturvedi A."/>
            <person name="Li X."/>
            <person name="Dhandapani V."/>
            <person name="Marshall H."/>
            <person name="Kissane S."/>
            <person name="Cuenca-Cambronero M."/>
            <person name="Asole G."/>
            <person name="Calvet F."/>
            <person name="Ruiz-Romero M."/>
            <person name="Marangio P."/>
            <person name="Guigo R."/>
            <person name="Rago D."/>
            <person name="Mirbahai L."/>
            <person name="Eastwood N."/>
            <person name="Colbourne J.K."/>
            <person name="Zhou J."/>
            <person name="Mallon E."/>
            <person name="Orsini L."/>
        </authorList>
    </citation>
    <scope>NUCLEOTIDE SEQUENCE [LARGE SCALE GENOMIC DNA]</scope>
    <source>
        <strain evidence="1">LRV0_1</strain>
    </source>
</reference>
<organism evidence="1 2">
    <name type="scientific">Daphnia magna</name>
    <dbReference type="NCBI Taxonomy" id="35525"/>
    <lineage>
        <taxon>Eukaryota</taxon>
        <taxon>Metazoa</taxon>
        <taxon>Ecdysozoa</taxon>
        <taxon>Arthropoda</taxon>
        <taxon>Crustacea</taxon>
        <taxon>Branchiopoda</taxon>
        <taxon>Diplostraca</taxon>
        <taxon>Cladocera</taxon>
        <taxon>Anomopoda</taxon>
        <taxon>Daphniidae</taxon>
        <taxon>Daphnia</taxon>
    </lineage>
</organism>
<gene>
    <name evidence="1" type="ORF">OUZ56_024381</name>
</gene>
<comment type="caution">
    <text evidence="1">The sequence shown here is derived from an EMBL/GenBank/DDBJ whole genome shotgun (WGS) entry which is preliminary data.</text>
</comment>
<evidence type="ECO:0000313" key="1">
    <source>
        <dbReference type="EMBL" id="KAK4030952.1"/>
    </source>
</evidence>
<keyword evidence="2" id="KW-1185">Reference proteome</keyword>
<name>A0ABR0B0P4_9CRUS</name>
<dbReference type="Proteomes" id="UP001234178">
    <property type="component" value="Unassembled WGS sequence"/>
</dbReference>
<dbReference type="EMBL" id="JAOYFB010000039">
    <property type="protein sequence ID" value="KAK4030952.1"/>
    <property type="molecule type" value="Genomic_DNA"/>
</dbReference>
<protein>
    <submittedName>
        <fullName evidence="1">Uncharacterized protein</fullName>
    </submittedName>
</protein>
<accession>A0ABR0B0P4</accession>
<proteinExistence type="predicted"/>